<name>A0ABU5EXV4_9BACT</name>
<organism evidence="2 3">
    <name type="scientific">Gemmata algarum</name>
    <dbReference type="NCBI Taxonomy" id="2975278"/>
    <lineage>
        <taxon>Bacteria</taxon>
        <taxon>Pseudomonadati</taxon>
        <taxon>Planctomycetota</taxon>
        <taxon>Planctomycetia</taxon>
        <taxon>Gemmatales</taxon>
        <taxon>Gemmataceae</taxon>
        <taxon>Gemmata</taxon>
    </lineage>
</organism>
<proteinExistence type="predicted"/>
<dbReference type="EMBL" id="JAXBLV010000034">
    <property type="protein sequence ID" value="MDY3558521.1"/>
    <property type="molecule type" value="Genomic_DNA"/>
</dbReference>
<keyword evidence="1" id="KW-1133">Transmembrane helix</keyword>
<accession>A0ABU5EXV4</accession>
<feature type="transmembrane region" description="Helical" evidence="1">
    <location>
        <begin position="50"/>
        <end position="68"/>
    </location>
</feature>
<sequence>MWLFALACGAAGVYGLADLGTAGPVGKLLLVGPHAAGGALAAGGGRQRTAAGLVAVAGSAAMAGLSWVDALDRQTEGREWRFNNALSGAMYCVANWFVLVFVGCVVLVLSAPAKAVVVPSGAGEEGVAPNPERT</sequence>
<keyword evidence="3" id="KW-1185">Reference proteome</keyword>
<evidence type="ECO:0000256" key="1">
    <source>
        <dbReference type="SAM" id="Phobius"/>
    </source>
</evidence>
<reference evidence="3" key="1">
    <citation type="journal article" date="2023" name="Mar. Drugs">
        <title>Gemmata algarum, a Novel Planctomycete Isolated from an Algal Mat, Displays Antimicrobial Activity.</title>
        <authorList>
            <person name="Kumar G."/>
            <person name="Kallscheuer N."/>
            <person name="Kashif M."/>
            <person name="Ahamad S."/>
            <person name="Jagadeeshwari U."/>
            <person name="Pannikurungottu S."/>
            <person name="Haufschild T."/>
            <person name="Kabuu M."/>
            <person name="Sasikala C."/>
            <person name="Jogler C."/>
            <person name="Ramana C."/>
        </authorList>
    </citation>
    <scope>NUCLEOTIDE SEQUENCE [LARGE SCALE GENOMIC DNA]</scope>
    <source>
        <strain evidence="3">JC673</strain>
    </source>
</reference>
<gene>
    <name evidence="2" type="ORF">R5W23_005641</name>
</gene>
<keyword evidence="1" id="KW-0812">Transmembrane</keyword>
<evidence type="ECO:0000313" key="3">
    <source>
        <dbReference type="Proteomes" id="UP001272242"/>
    </source>
</evidence>
<keyword evidence="1" id="KW-0472">Membrane</keyword>
<protein>
    <submittedName>
        <fullName evidence="2">Uncharacterized protein</fullName>
    </submittedName>
</protein>
<dbReference type="RefSeq" id="WP_320685425.1">
    <property type="nucleotide sequence ID" value="NZ_JAXBLV010000034.1"/>
</dbReference>
<feature type="transmembrane region" description="Helical" evidence="1">
    <location>
        <begin position="88"/>
        <end position="109"/>
    </location>
</feature>
<comment type="caution">
    <text evidence="2">The sequence shown here is derived from an EMBL/GenBank/DDBJ whole genome shotgun (WGS) entry which is preliminary data.</text>
</comment>
<evidence type="ECO:0000313" key="2">
    <source>
        <dbReference type="EMBL" id="MDY3558521.1"/>
    </source>
</evidence>
<dbReference type="Proteomes" id="UP001272242">
    <property type="component" value="Unassembled WGS sequence"/>
</dbReference>